<dbReference type="Proteomes" id="UP000054495">
    <property type="component" value="Unassembled WGS sequence"/>
</dbReference>
<evidence type="ECO:0000313" key="3">
    <source>
        <dbReference type="Proteomes" id="UP000054495"/>
    </source>
</evidence>
<dbReference type="Gene3D" id="3.40.30.10">
    <property type="entry name" value="Glutaredoxin"/>
    <property type="match status" value="1"/>
</dbReference>
<dbReference type="AlphaFoldDB" id="A0A0D6M5M1"/>
<name>A0A0D6M5M1_9BILA</name>
<evidence type="ECO:0000256" key="1">
    <source>
        <dbReference type="SAM" id="SignalP"/>
    </source>
</evidence>
<proteinExistence type="predicted"/>
<evidence type="ECO:0008006" key="4">
    <source>
        <dbReference type="Google" id="ProtNLM"/>
    </source>
</evidence>
<accession>A0A0D6M5M1</accession>
<dbReference type="InterPro" id="IPR036249">
    <property type="entry name" value="Thioredoxin-like_sf"/>
</dbReference>
<keyword evidence="3" id="KW-1185">Reference proteome</keyword>
<protein>
    <recommendedName>
        <fullName evidence="4">Thioredoxin domain-containing protein</fullName>
    </recommendedName>
</protein>
<reference evidence="2 3" key="1">
    <citation type="submission" date="2013-05" db="EMBL/GenBank/DDBJ databases">
        <title>Draft genome of the parasitic nematode Anyclostoma ceylanicum.</title>
        <authorList>
            <person name="Mitreva M."/>
        </authorList>
    </citation>
    <scope>NUCLEOTIDE SEQUENCE [LARGE SCALE GENOMIC DNA]</scope>
</reference>
<organism evidence="2 3">
    <name type="scientific">Ancylostoma ceylanicum</name>
    <dbReference type="NCBI Taxonomy" id="53326"/>
    <lineage>
        <taxon>Eukaryota</taxon>
        <taxon>Metazoa</taxon>
        <taxon>Ecdysozoa</taxon>
        <taxon>Nematoda</taxon>
        <taxon>Chromadorea</taxon>
        <taxon>Rhabditida</taxon>
        <taxon>Rhabditina</taxon>
        <taxon>Rhabditomorpha</taxon>
        <taxon>Strongyloidea</taxon>
        <taxon>Ancylostomatidae</taxon>
        <taxon>Ancylostomatinae</taxon>
        <taxon>Ancylostoma</taxon>
    </lineage>
</organism>
<keyword evidence="1" id="KW-0732">Signal</keyword>
<gene>
    <name evidence="2" type="ORF">ANCCEY_03220</name>
</gene>
<dbReference type="EMBL" id="KE124830">
    <property type="protein sequence ID" value="EPB77716.1"/>
    <property type="molecule type" value="Genomic_DNA"/>
</dbReference>
<evidence type="ECO:0000313" key="2">
    <source>
        <dbReference type="EMBL" id="EPB77716.1"/>
    </source>
</evidence>
<feature type="signal peptide" evidence="1">
    <location>
        <begin position="1"/>
        <end position="16"/>
    </location>
</feature>
<feature type="chain" id="PRO_5002307454" description="Thioredoxin domain-containing protein" evidence="1">
    <location>
        <begin position="17"/>
        <end position="66"/>
    </location>
</feature>
<sequence length="66" mass="7333">MRLVTFLVALVLGVSAGGDVLEYTDSNFDELIKSHEVALVKFYAPWRRQVSFFEAVGINTKLPGLC</sequence>
<dbReference type="SUPFAM" id="SSF52833">
    <property type="entry name" value="Thioredoxin-like"/>
    <property type="match status" value="1"/>
</dbReference>